<keyword evidence="5 8" id="KW-1133">Transmembrane helix</keyword>
<evidence type="ECO:0000256" key="2">
    <source>
        <dbReference type="ARBA" id="ARBA00022448"/>
    </source>
</evidence>
<dbReference type="SUPFAM" id="SSF103473">
    <property type="entry name" value="MFS general substrate transporter"/>
    <property type="match status" value="1"/>
</dbReference>
<reference evidence="10 11" key="1">
    <citation type="submission" date="2015-06" db="EMBL/GenBank/DDBJ databases">
        <authorList>
            <person name="Hoefler B.C."/>
            <person name="Straight P.D."/>
        </authorList>
    </citation>
    <scope>NUCLEOTIDE SEQUENCE [LARGE SCALE GENOMIC DNA]</scope>
    <source>
        <strain evidence="10 11">Riq4</strain>
    </source>
</reference>
<dbReference type="PROSITE" id="PS50850">
    <property type="entry name" value="MFS"/>
    <property type="match status" value="1"/>
</dbReference>
<dbReference type="InterPro" id="IPR020846">
    <property type="entry name" value="MFS_dom"/>
</dbReference>
<feature type="transmembrane region" description="Helical" evidence="8">
    <location>
        <begin position="367"/>
        <end position="393"/>
    </location>
</feature>
<feature type="transmembrane region" description="Helical" evidence="8">
    <location>
        <begin position="175"/>
        <end position="194"/>
    </location>
</feature>
<evidence type="ECO:0000256" key="1">
    <source>
        <dbReference type="ARBA" id="ARBA00004651"/>
    </source>
</evidence>
<feature type="region of interest" description="Disordered" evidence="7">
    <location>
        <begin position="492"/>
        <end position="511"/>
    </location>
</feature>
<gene>
    <name evidence="10" type="ORF">ACS77_13145</name>
</gene>
<feature type="transmembrane region" description="Helical" evidence="8">
    <location>
        <begin position="20"/>
        <end position="45"/>
    </location>
</feature>
<dbReference type="Gene3D" id="1.20.1250.20">
    <property type="entry name" value="MFS general substrate transporter like domains"/>
    <property type="match status" value="1"/>
</dbReference>
<dbReference type="PANTHER" id="PTHR23501:SF1">
    <property type="entry name" value="TRANSPORT PROTEIN HSRA-RELATED"/>
    <property type="match status" value="1"/>
</dbReference>
<dbReference type="PRINTS" id="PR01036">
    <property type="entry name" value="TCRTETB"/>
</dbReference>
<dbReference type="GO" id="GO:0005886">
    <property type="term" value="C:plasma membrane"/>
    <property type="evidence" value="ECO:0007669"/>
    <property type="project" value="UniProtKB-SubCell"/>
</dbReference>
<organism evidence="10 11">
    <name type="scientific">Pseudomonas syringae</name>
    <dbReference type="NCBI Taxonomy" id="317"/>
    <lineage>
        <taxon>Bacteria</taxon>
        <taxon>Pseudomonadati</taxon>
        <taxon>Pseudomonadota</taxon>
        <taxon>Gammaproteobacteria</taxon>
        <taxon>Pseudomonadales</taxon>
        <taxon>Pseudomonadaceae</taxon>
        <taxon>Pseudomonas</taxon>
    </lineage>
</organism>
<evidence type="ECO:0000259" key="9">
    <source>
        <dbReference type="PROSITE" id="PS50850"/>
    </source>
</evidence>
<keyword evidence="4 8" id="KW-0812">Transmembrane</keyword>
<evidence type="ECO:0000256" key="8">
    <source>
        <dbReference type="SAM" id="Phobius"/>
    </source>
</evidence>
<protein>
    <submittedName>
        <fullName evidence="10">Multidrug transporter</fullName>
    </submittedName>
</protein>
<proteinExistence type="predicted"/>
<dbReference type="GO" id="GO:0022857">
    <property type="term" value="F:transmembrane transporter activity"/>
    <property type="evidence" value="ECO:0007669"/>
    <property type="project" value="InterPro"/>
</dbReference>
<feature type="transmembrane region" description="Helical" evidence="8">
    <location>
        <begin position="65"/>
        <end position="82"/>
    </location>
</feature>
<name>A0A0L1MEZ3_PSESX</name>
<feature type="transmembrane region" description="Helical" evidence="8">
    <location>
        <begin position="147"/>
        <end position="169"/>
    </location>
</feature>
<feature type="transmembrane region" description="Helical" evidence="8">
    <location>
        <begin position="343"/>
        <end position="361"/>
    </location>
</feature>
<dbReference type="InterPro" id="IPR004638">
    <property type="entry name" value="EmrB-like"/>
</dbReference>
<keyword evidence="6 8" id="KW-0472">Membrane</keyword>
<evidence type="ECO:0000256" key="4">
    <source>
        <dbReference type="ARBA" id="ARBA00022692"/>
    </source>
</evidence>
<evidence type="ECO:0000256" key="7">
    <source>
        <dbReference type="SAM" id="MobiDB-lite"/>
    </source>
</evidence>
<sequence>MSTVDLSPRRVDSDRLDPHLLRVAGVVVLGAFMSILDTTVVNVAIQGLSKTFQTPLETTQWISTGYMLALTTIIPLAGWAADRFGTKRLYLISILLFLIGSALSGAAWSMSSLIVFRVLQGLGGGMILPTGMTLLSHVAGPQRMGRLMGIVGLPIVLGPILGPTLGGWLVDDVSWRWIFFINLPIGAIALYAAYRVLACDESKPNYALDWTGLLLLSPGLAIFIYGLTEITVAGNFNSLTADGCALGGLAMIVGFILHALRRDDALIDVRLFGRRIVGSVAVTTFMLSAAAFGLSLLFPLYFQMVRGYSAFDTGLLVAAEGLGAVLSMPIAGYLVDKVGAGKVVLAGIACTAFSVLLLSMIEHTTPLWGIEVMLFIVGLGKGATMMPATSAALSTLRKHEIARATSGLNVIQRAGGALGTALFAVILTRGISSFAPANSAGSLQPGVTATVQTHFSLGPEQVFSHAFLWALGMIVLAGCAALFLLSKTAVAGDGSKTSAGSDSEGRSRAST</sequence>
<feature type="transmembrane region" description="Helical" evidence="8">
    <location>
        <begin position="466"/>
        <end position="486"/>
    </location>
</feature>
<feature type="transmembrane region" description="Helical" evidence="8">
    <location>
        <begin position="89"/>
        <end position="108"/>
    </location>
</feature>
<evidence type="ECO:0000256" key="5">
    <source>
        <dbReference type="ARBA" id="ARBA00022989"/>
    </source>
</evidence>
<evidence type="ECO:0000256" key="6">
    <source>
        <dbReference type="ARBA" id="ARBA00023136"/>
    </source>
</evidence>
<feature type="transmembrane region" description="Helical" evidence="8">
    <location>
        <begin position="206"/>
        <end position="227"/>
    </location>
</feature>
<dbReference type="Pfam" id="PF07690">
    <property type="entry name" value="MFS_1"/>
    <property type="match status" value="1"/>
</dbReference>
<comment type="caution">
    <text evidence="10">The sequence shown here is derived from an EMBL/GenBank/DDBJ whole genome shotgun (WGS) entry which is preliminary data.</text>
</comment>
<dbReference type="EMBL" id="LFQK01000023">
    <property type="protein sequence ID" value="KNH27095.1"/>
    <property type="molecule type" value="Genomic_DNA"/>
</dbReference>
<keyword evidence="2" id="KW-0813">Transport</keyword>
<feature type="transmembrane region" description="Helical" evidence="8">
    <location>
        <begin position="239"/>
        <end position="260"/>
    </location>
</feature>
<dbReference type="Gene3D" id="1.20.1720.10">
    <property type="entry name" value="Multidrug resistance protein D"/>
    <property type="match status" value="1"/>
</dbReference>
<dbReference type="InterPro" id="IPR011701">
    <property type="entry name" value="MFS"/>
</dbReference>
<keyword evidence="3" id="KW-1003">Cell membrane</keyword>
<feature type="domain" description="Major facilitator superfamily (MFS) profile" evidence="9">
    <location>
        <begin position="23"/>
        <end position="489"/>
    </location>
</feature>
<dbReference type="NCBIfam" id="TIGR00711">
    <property type="entry name" value="efflux_EmrB"/>
    <property type="match status" value="1"/>
</dbReference>
<evidence type="ECO:0000313" key="10">
    <source>
        <dbReference type="EMBL" id="KNH27095.1"/>
    </source>
</evidence>
<feature type="transmembrane region" description="Helical" evidence="8">
    <location>
        <begin position="114"/>
        <end position="135"/>
    </location>
</feature>
<dbReference type="CDD" id="cd17503">
    <property type="entry name" value="MFS_LmrB_MDR_like"/>
    <property type="match status" value="1"/>
</dbReference>
<comment type="subcellular location">
    <subcellularLocation>
        <location evidence="1">Cell membrane</location>
        <topology evidence="1">Multi-pass membrane protein</topology>
    </subcellularLocation>
</comment>
<evidence type="ECO:0000256" key="3">
    <source>
        <dbReference type="ARBA" id="ARBA00022475"/>
    </source>
</evidence>
<dbReference type="InterPro" id="IPR036259">
    <property type="entry name" value="MFS_trans_sf"/>
</dbReference>
<dbReference type="Proteomes" id="UP000036955">
    <property type="component" value="Unassembled WGS sequence"/>
</dbReference>
<dbReference type="PANTHER" id="PTHR23501">
    <property type="entry name" value="MAJOR FACILITATOR SUPERFAMILY"/>
    <property type="match status" value="1"/>
</dbReference>
<evidence type="ECO:0000313" key="11">
    <source>
        <dbReference type="Proteomes" id="UP000036955"/>
    </source>
</evidence>
<feature type="transmembrane region" description="Helical" evidence="8">
    <location>
        <begin position="414"/>
        <end position="435"/>
    </location>
</feature>
<feature type="transmembrane region" description="Helical" evidence="8">
    <location>
        <begin position="280"/>
        <end position="302"/>
    </location>
</feature>
<dbReference type="AlphaFoldDB" id="A0A0L1MEZ3"/>
<accession>A0A0L1MEZ3</accession>
<dbReference type="PATRIC" id="fig|317.197.peg.1977"/>
<feature type="transmembrane region" description="Helical" evidence="8">
    <location>
        <begin position="314"/>
        <end position="336"/>
    </location>
</feature>